<dbReference type="SUPFAM" id="SSF88659">
    <property type="entry name" value="Sigma3 and sigma4 domains of RNA polymerase sigma factors"/>
    <property type="match status" value="1"/>
</dbReference>
<dbReference type="SUPFAM" id="SSF88946">
    <property type="entry name" value="Sigma2 domain of RNA polymerase sigma factors"/>
    <property type="match status" value="1"/>
</dbReference>
<comment type="caution">
    <text evidence="8">The sequence shown here is derived from an EMBL/GenBank/DDBJ whole genome shotgun (WGS) entry which is preliminary data.</text>
</comment>
<dbReference type="InterPro" id="IPR014284">
    <property type="entry name" value="RNA_pol_sigma-70_dom"/>
</dbReference>
<dbReference type="NCBIfam" id="TIGR02960">
    <property type="entry name" value="SigX5"/>
    <property type="match status" value="1"/>
</dbReference>
<proteinExistence type="inferred from homology"/>
<dbReference type="PANTHER" id="PTHR30173:SF36">
    <property type="entry name" value="ECF RNA POLYMERASE SIGMA FACTOR SIGJ"/>
    <property type="match status" value="1"/>
</dbReference>
<evidence type="ECO:0000256" key="3">
    <source>
        <dbReference type="ARBA" id="ARBA00023015"/>
    </source>
</evidence>
<evidence type="ECO:0000256" key="2">
    <source>
        <dbReference type="ARBA" id="ARBA00011344"/>
    </source>
</evidence>
<dbReference type="Gene3D" id="1.10.10.10">
    <property type="entry name" value="Winged helix-like DNA-binding domain superfamily/Winged helix DNA-binding domain"/>
    <property type="match status" value="1"/>
</dbReference>
<dbReference type="InterPro" id="IPR014305">
    <property type="entry name" value="RNA_pol_sigma-G_actinobac"/>
</dbReference>
<dbReference type="Pfam" id="PF04542">
    <property type="entry name" value="Sigma70_r2"/>
    <property type="match status" value="1"/>
</dbReference>
<feature type="domain" description="RNA polymerase sigma factor 70 region 4 type 2" evidence="7">
    <location>
        <begin position="129"/>
        <end position="181"/>
    </location>
</feature>
<comment type="similarity">
    <text evidence="1">Belongs to the sigma-70 factor family. ECF subfamily.</text>
</comment>
<dbReference type="NCBIfam" id="TIGR02937">
    <property type="entry name" value="sigma70-ECF"/>
    <property type="match status" value="1"/>
</dbReference>
<evidence type="ECO:0000256" key="5">
    <source>
        <dbReference type="ARBA" id="ARBA00023163"/>
    </source>
</evidence>
<evidence type="ECO:0000256" key="4">
    <source>
        <dbReference type="ARBA" id="ARBA00023082"/>
    </source>
</evidence>
<dbReference type="InterPro" id="IPR036388">
    <property type="entry name" value="WH-like_DNA-bd_sf"/>
</dbReference>
<evidence type="ECO:0000313" key="9">
    <source>
        <dbReference type="Proteomes" id="UP001500928"/>
    </source>
</evidence>
<comment type="subunit">
    <text evidence="2">Interacts transiently with the RNA polymerase catalytic core formed by RpoA, RpoB, RpoC and RpoZ (2 alpha, 1 beta, 1 beta' and 1 omega subunit) to form the RNA polymerase holoenzyme that can initiate transcription.</text>
</comment>
<accession>A0ABP9A5R5</accession>
<dbReference type="EMBL" id="BAABHO010000002">
    <property type="protein sequence ID" value="GAA4773921.1"/>
    <property type="molecule type" value="Genomic_DNA"/>
</dbReference>
<dbReference type="InterPro" id="IPR007627">
    <property type="entry name" value="RNA_pol_sigma70_r2"/>
</dbReference>
<sequence length="332" mass="36059">MAVPTVDELEAFRVPLTAHCYRMLGSAADTDDAVQETIVRAFRHRARYDADRGALRTWVYRIATTVCLDLLRGARRRALCVDLGPAAVPGPDLGRPLPADRFVEPMPDARLVAAADPADLAARRETVRLAFVAALQHLPPRQRATLLLRDVLAFSAAETAAVLGTSTAAVTSALQRARDTLGRRRPAPGDPYDETDLEQRRLLARYVDAFEAHDVARLTDLLAEDARASMPPFAWWVEGGATIARMVGSGGCEGARLAPAVISGQPGFGQYRPDEQGRLRPFALVLVETHGDRIARTTTFLGTGDRFAGFGLPGVLDEESLRRTDESAVPRT</sequence>
<keyword evidence="4" id="KW-0731">Sigma factor</keyword>
<dbReference type="RefSeq" id="WP_345410564.1">
    <property type="nucleotide sequence ID" value="NZ_BAABHO010000002.1"/>
</dbReference>
<dbReference type="NCBIfam" id="NF006089">
    <property type="entry name" value="PRK08241.1"/>
    <property type="match status" value="1"/>
</dbReference>
<organism evidence="8 9">
    <name type="scientific">Actinomycetospora chlora</name>
    <dbReference type="NCBI Taxonomy" id="663608"/>
    <lineage>
        <taxon>Bacteria</taxon>
        <taxon>Bacillati</taxon>
        <taxon>Actinomycetota</taxon>
        <taxon>Actinomycetes</taxon>
        <taxon>Pseudonocardiales</taxon>
        <taxon>Pseudonocardiaceae</taxon>
        <taxon>Actinomycetospora</taxon>
    </lineage>
</organism>
<dbReference type="Proteomes" id="UP001500928">
    <property type="component" value="Unassembled WGS sequence"/>
</dbReference>
<dbReference type="InterPro" id="IPR032710">
    <property type="entry name" value="NTF2-like_dom_sf"/>
</dbReference>
<evidence type="ECO:0000256" key="1">
    <source>
        <dbReference type="ARBA" id="ARBA00010641"/>
    </source>
</evidence>
<dbReference type="InterPro" id="IPR052704">
    <property type="entry name" value="ECF_Sigma-70_Domain"/>
</dbReference>
<protein>
    <submittedName>
        <fullName evidence="8">Sigma-70 family RNA polymerase sigma factor</fullName>
    </submittedName>
</protein>
<evidence type="ECO:0000259" key="7">
    <source>
        <dbReference type="Pfam" id="PF08281"/>
    </source>
</evidence>
<keyword evidence="3" id="KW-0805">Transcription regulation</keyword>
<feature type="domain" description="RNA polymerase sigma-70 region 2" evidence="6">
    <location>
        <begin position="13"/>
        <end position="77"/>
    </location>
</feature>
<dbReference type="CDD" id="cd06171">
    <property type="entry name" value="Sigma70_r4"/>
    <property type="match status" value="1"/>
</dbReference>
<reference evidence="9" key="1">
    <citation type="journal article" date="2019" name="Int. J. Syst. Evol. Microbiol.">
        <title>The Global Catalogue of Microorganisms (GCM) 10K type strain sequencing project: providing services to taxonomists for standard genome sequencing and annotation.</title>
        <authorList>
            <consortium name="The Broad Institute Genomics Platform"/>
            <consortium name="The Broad Institute Genome Sequencing Center for Infectious Disease"/>
            <person name="Wu L."/>
            <person name="Ma J."/>
        </authorList>
    </citation>
    <scope>NUCLEOTIDE SEQUENCE [LARGE SCALE GENOMIC DNA]</scope>
    <source>
        <strain evidence="9">JCM 17979</strain>
    </source>
</reference>
<dbReference type="InterPro" id="IPR013249">
    <property type="entry name" value="RNA_pol_sigma70_r4_t2"/>
</dbReference>
<dbReference type="PANTHER" id="PTHR30173">
    <property type="entry name" value="SIGMA 19 FACTOR"/>
    <property type="match status" value="1"/>
</dbReference>
<dbReference type="Pfam" id="PF08281">
    <property type="entry name" value="Sigma70_r4_2"/>
    <property type="match status" value="1"/>
</dbReference>
<dbReference type="Gene3D" id="1.10.1740.10">
    <property type="match status" value="1"/>
</dbReference>
<gene>
    <name evidence="8" type="ORF">GCM10023200_02960</name>
</gene>
<dbReference type="SUPFAM" id="SSF54427">
    <property type="entry name" value="NTF2-like"/>
    <property type="match status" value="1"/>
</dbReference>
<evidence type="ECO:0000259" key="6">
    <source>
        <dbReference type="Pfam" id="PF04542"/>
    </source>
</evidence>
<dbReference type="Gene3D" id="3.10.450.50">
    <property type="match status" value="1"/>
</dbReference>
<evidence type="ECO:0000313" key="8">
    <source>
        <dbReference type="EMBL" id="GAA4773921.1"/>
    </source>
</evidence>
<keyword evidence="5" id="KW-0804">Transcription</keyword>
<dbReference type="InterPro" id="IPR013325">
    <property type="entry name" value="RNA_pol_sigma_r2"/>
</dbReference>
<name>A0ABP9A5R5_9PSEU</name>
<dbReference type="InterPro" id="IPR013324">
    <property type="entry name" value="RNA_pol_sigma_r3/r4-like"/>
</dbReference>
<keyword evidence="9" id="KW-1185">Reference proteome</keyword>